<dbReference type="Gene3D" id="3.30.750.44">
    <property type="match status" value="1"/>
</dbReference>
<keyword evidence="2 5" id="KW-0645">Protease</keyword>
<evidence type="ECO:0000256" key="2">
    <source>
        <dbReference type="ARBA" id="ARBA00022670"/>
    </source>
</evidence>
<evidence type="ECO:0000256" key="1">
    <source>
        <dbReference type="ARBA" id="ARBA00009179"/>
    </source>
</evidence>
<dbReference type="Pfam" id="PF17820">
    <property type="entry name" value="PDZ_6"/>
    <property type="match status" value="1"/>
</dbReference>
<proteinExistence type="inferred from homology"/>
<dbReference type="SMART" id="SM00245">
    <property type="entry name" value="TSPc"/>
    <property type="match status" value="1"/>
</dbReference>
<evidence type="ECO:0000259" key="7">
    <source>
        <dbReference type="PROSITE" id="PS50106"/>
    </source>
</evidence>
<dbReference type="InterPro" id="IPR029045">
    <property type="entry name" value="ClpP/crotonase-like_dom_sf"/>
</dbReference>
<dbReference type="InterPro" id="IPR036034">
    <property type="entry name" value="PDZ_sf"/>
</dbReference>
<evidence type="ECO:0000256" key="3">
    <source>
        <dbReference type="ARBA" id="ARBA00022801"/>
    </source>
</evidence>
<dbReference type="RefSeq" id="WP_249305543.1">
    <property type="nucleotide sequence ID" value="NZ_JACRSW010000033.1"/>
</dbReference>
<dbReference type="InterPro" id="IPR004447">
    <property type="entry name" value="Peptidase_S41A"/>
</dbReference>
<protein>
    <submittedName>
        <fullName evidence="8">S41 family peptidase</fullName>
    </submittedName>
</protein>
<dbReference type="Gene3D" id="3.90.226.10">
    <property type="entry name" value="2-enoyl-CoA Hydratase, Chain A, domain 1"/>
    <property type="match status" value="1"/>
</dbReference>
<keyword evidence="3 5" id="KW-0378">Hydrolase</keyword>
<evidence type="ECO:0000256" key="4">
    <source>
        <dbReference type="ARBA" id="ARBA00022825"/>
    </source>
</evidence>
<dbReference type="SUPFAM" id="SSF52096">
    <property type="entry name" value="ClpP/crotonase"/>
    <property type="match status" value="1"/>
</dbReference>
<dbReference type="PANTHER" id="PTHR32060">
    <property type="entry name" value="TAIL-SPECIFIC PROTEASE"/>
    <property type="match status" value="1"/>
</dbReference>
<keyword evidence="6" id="KW-1133">Transmembrane helix</keyword>
<evidence type="ECO:0000313" key="9">
    <source>
        <dbReference type="Proteomes" id="UP000637513"/>
    </source>
</evidence>
<accession>A0ABR7MWN5</accession>
<gene>
    <name evidence="8" type="ORF">H8700_10175</name>
</gene>
<dbReference type="Proteomes" id="UP000637513">
    <property type="component" value="Unassembled WGS sequence"/>
</dbReference>
<dbReference type="InterPro" id="IPR041489">
    <property type="entry name" value="PDZ_6"/>
</dbReference>
<dbReference type="CDD" id="cd06782">
    <property type="entry name" value="cpPDZ_CPP-like"/>
    <property type="match status" value="1"/>
</dbReference>
<dbReference type="EMBL" id="JACRSW010000033">
    <property type="protein sequence ID" value="MBC8558069.1"/>
    <property type="molecule type" value="Genomic_DNA"/>
</dbReference>
<name>A0ABR7MWN5_9FIRM</name>
<dbReference type="SMART" id="SM00228">
    <property type="entry name" value="PDZ"/>
    <property type="match status" value="1"/>
</dbReference>
<sequence length="404" mass="44128">MNKKSFITGILTGVAGSLLVVLVAAFLLVQNGSLNVTRMLGISDNHTALENKIMDKVNVIEGYIDQYFLDKIDEDKMADAVYKGVINGLNDTYAAYYTSDEYKDIMEKTQGAYCGIGAYVSADQDSGAITIVKPMKDSPCEKAGAKAGDIIYSVDGTEVTGKEISQVQAMLKGEKGTKVDMVLLRGQKQVKITVTRDNIEEDTVAYQMLDKKIGYIQVSGFEEVTAKQFEQAVDELEKQGEKALIIDLRENGGGLLDSAVKMLDRMLPQGVVVYSKDKSGTKEEYKATDDKEFKKPLAILVNGNSASASEVFSGAIQDEKKGVLVGTQTFGKGIVQGVFPLGDGSALKMTTAKYYTPNGRNIHEKGLNPDIKVELSEQIQKLPESNKKVDNQLKTAFDYLLKQE</sequence>
<comment type="caution">
    <text evidence="8">The sequence shown here is derived from an EMBL/GenBank/DDBJ whole genome shotgun (WGS) entry which is preliminary data.</text>
</comment>
<keyword evidence="6" id="KW-0472">Membrane</keyword>
<reference evidence="8 9" key="1">
    <citation type="submission" date="2020-08" db="EMBL/GenBank/DDBJ databases">
        <title>Genome public.</title>
        <authorList>
            <person name="Liu C."/>
            <person name="Sun Q."/>
        </authorList>
    </citation>
    <scope>NUCLEOTIDE SEQUENCE [LARGE SCALE GENOMIC DNA]</scope>
    <source>
        <strain evidence="8 9">BX3</strain>
    </source>
</reference>
<evidence type="ECO:0000256" key="6">
    <source>
        <dbReference type="SAM" id="Phobius"/>
    </source>
</evidence>
<feature type="transmembrane region" description="Helical" evidence="6">
    <location>
        <begin position="6"/>
        <end position="29"/>
    </location>
</feature>
<keyword evidence="6" id="KW-0812">Transmembrane</keyword>
<dbReference type="NCBIfam" id="TIGR00225">
    <property type="entry name" value="prc"/>
    <property type="match status" value="1"/>
</dbReference>
<dbReference type="CDD" id="cd07560">
    <property type="entry name" value="Peptidase_S41_CPP"/>
    <property type="match status" value="1"/>
</dbReference>
<dbReference type="InterPro" id="IPR005151">
    <property type="entry name" value="Tail-specific_protease"/>
</dbReference>
<dbReference type="Pfam" id="PF03572">
    <property type="entry name" value="Peptidase_S41"/>
    <property type="match status" value="1"/>
</dbReference>
<dbReference type="InterPro" id="IPR001478">
    <property type="entry name" value="PDZ"/>
</dbReference>
<keyword evidence="4 5" id="KW-0720">Serine protease</keyword>
<dbReference type="Gene3D" id="2.30.42.10">
    <property type="match status" value="1"/>
</dbReference>
<dbReference type="SUPFAM" id="SSF50156">
    <property type="entry name" value="PDZ domain-like"/>
    <property type="match status" value="1"/>
</dbReference>
<dbReference type="PANTHER" id="PTHR32060:SF30">
    <property type="entry name" value="CARBOXY-TERMINAL PROCESSING PROTEASE CTPA"/>
    <property type="match status" value="1"/>
</dbReference>
<comment type="similarity">
    <text evidence="1 5">Belongs to the peptidase S41A family.</text>
</comment>
<dbReference type="PROSITE" id="PS50106">
    <property type="entry name" value="PDZ"/>
    <property type="match status" value="1"/>
</dbReference>
<evidence type="ECO:0000256" key="5">
    <source>
        <dbReference type="RuleBase" id="RU004404"/>
    </source>
</evidence>
<keyword evidence="9" id="KW-1185">Reference proteome</keyword>
<organism evidence="8 9">
    <name type="scientific">Jutongia hominis</name>
    <dbReference type="NCBI Taxonomy" id="2763664"/>
    <lineage>
        <taxon>Bacteria</taxon>
        <taxon>Bacillati</taxon>
        <taxon>Bacillota</taxon>
        <taxon>Clostridia</taxon>
        <taxon>Lachnospirales</taxon>
        <taxon>Lachnospiraceae</taxon>
        <taxon>Jutongia</taxon>
    </lineage>
</organism>
<feature type="domain" description="PDZ" evidence="7">
    <location>
        <begin position="102"/>
        <end position="172"/>
    </location>
</feature>
<evidence type="ECO:0000313" key="8">
    <source>
        <dbReference type="EMBL" id="MBC8558069.1"/>
    </source>
</evidence>